<evidence type="ECO:0000259" key="4">
    <source>
        <dbReference type="PROSITE" id="PS51123"/>
    </source>
</evidence>
<feature type="signal peptide" evidence="3">
    <location>
        <begin position="1"/>
        <end position="26"/>
    </location>
</feature>
<dbReference type="PANTHER" id="PTHR30329">
    <property type="entry name" value="STATOR ELEMENT OF FLAGELLAR MOTOR COMPLEX"/>
    <property type="match status" value="1"/>
</dbReference>
<organism evidence="5 6">
    <name type="scientific">Luteolibacter soli</name>
    <dbReference type="NCBI Taxonomy" id="3135280"/>
    <lineage>
        <taxon>Bacteria</taxon>
        <taxon>Pseudomonadati</taxon>
        <taxon>Verrucomicrobiota</taxon>
        <taxon>Verrucomicrobiia</taxon>
        <taxon>Verrucomicrobiales</taxon>
        <taxon>Verrucomicrobiaceae</taxon>
        <taxon>Luteolibacter</taxon>
    </lineage>
</organism>
<gene>
    <name evidence="5" type="ORF">WKV53_26450</name>
</gene>
<keyword evidence="6" id="KW-1185">Reference proteome</keyword>
<dbReference type="InterPro" id="IPR006665">
    <property type="entry name" value="OmpA-like"/>
</dbReference>
<evidence type="ECO:0000256" key="3">
    <source>
        <dbReference type="SAM" id="SignalP"/>
    </source>
</evidence>
<feature type="chain" id="PRO_5047142421" evidence="3">
    <location>
        <begin position="27"/>
        <end position="477"/>
    </location>
</feature>
<dbReference type="EMBL" id="JBBUKT010000015">
    <property type="protein sequence ID" value="MEK7954085.1"/>
    <property type="molecule type" value="Genomic_DNA"/>
</dbReference>
<proteinExistence type="predicted"/>
<dbReference type="SUPFAM" id="SSF103088">
    <property type="entry name" value="OmpA-like"/>
    <property type="match status" value="1"/>
</dbReference>
<dbReference type="RefSeq" id="WP_341407851.1">
    <property type="nucleotide sequence ID" value="NZ_JBBUKT010000015.1"/>
</dbReference>
<dbReference type="InterPro" id="IPR050330">
    <property type="entry name" value="Bact_OuterMem_StrucFunc"/>
</dbReference>
<keyword evidence="1" id="KW-0472">Membrane</keyword>
<feature type="compositionally biased region" description="Basic and acidic residues" evidence="2">
    <location>
        <begin position="35"/>
        <end position="59"/>
    </location>
</feature>
<dbReference type="Proteomes" id="UP001371305">
    <property type="component" value="Unassembled WGS sequence"/>
</dbReference>
<feature type="region of interest" description="Disordered" evidence="2">
    <location>
        <begin position="26"/>
        <end position="182"/>
    </location>
</feature>
<evidence type="ECO:0000313" key="5">
    <source>
        <dbReference type="EMBL" id="MEK7954085.1"/>
    </source>
</evidence>
<evidence type="ECO:0000313" key="6">
    <source>
        <dbReference type="Proteomes" id="UP001371305"/>
    </source>
</evidence>
<dbReference type="PROSITE" id="PS51123">
    <property type="entry name" value="OMPA_2"/>
    <property type="match status" value="1"/>
</dbReference>
<comment type="caution">
    <text evidence="5">The sequence shown here is derived from an EMBL/GenBank/DDBJ whole genome shotgun (WGS) entry which is preliminary data.</text>
</comment>
<sequence length="477" mass="52440">MKAQSRPFSFIAALAATMVASPIATAAEPTNPDSKPLKDRSAKASPDSDRVEDTTRRASNESQPLEDQRRSAGDPNRVQPAGKEAQPVRDDDSKANERSRREVDRSKNANPESTKTEDATARKASPDARRNRDSVNDKADPSSNKVEDTNDQKASPDAHKTSPKDRQPDTVPRDPNALDDLPPAEADVVRAHEDLARDLHQRKIQIQGRDDASRLVNDILGKDSRLSHAELNRLDQSEVRRAPREDRRSAAEFLRQRLRGDADIRKMPPFFRTPAPAEAAPGESVLPEPFFIHEGRRYAFYPSRDDIPAVLLADAALERVRVMPVAGLNAAVFNDRIPAEYRGRDVWVVSYPVVATTTITSHDILFQQGSTQFADGHSYDMVLALTEAILDPGLAKASFAIEGHASAEGTSSDNQLLSQLRAEALVRELVRGGVAADRLVPVGYGESEAHHPADAAENLLRQDRRVVISRIDAPADR</sequence>
<reference evidence="5 6" key="1">
    <citation type="submission" date="2024-04" db="EMBL/GenBank/DDBJ databases">
        <title>Luteolibacter sp. isolated from soil.</title>
        <authorList>
            <person name="An J."/>
        </authorList>
    </citation>
    <scope>NUCLEOTIDE SEQUENCE [LARGE SCALE GENOMIC DNA]</scope>
    <source>
        <strain evidence="5 6">Y139</strain>
    </source>
</reference>
<dbReference type="CDD" id="cd07185">
    <property type="entry name" value="OmpA_C-like"/>
    <property type="match status" value="1"/>
</dbReference>
<dbReference type="PANTHER" id="PTHR30329:SF21">
    <property type="entry name" value="LIPOPROTEIN YIAD-RELATED"/>
    <property type="match status" value="1"/>
</dbReference>
<dbReference type="InterPro" id="IPR036737">
    <property type="entry name" value="OmpA-like_sf"/>
</dbReference>
<protein>
    <submittedName>
        <fullName evidence="5">OmpA family protein</fullName>
    </submittedName>
</protein>
<feature type="compositionally biased region" description="Basic and acidic residues" evidence="2">
    <location>
        <begin position="86"/>
        <end position="107"/>
    </location>
</feature>
<evidence type="ECO:0000256" key="1">
    <source>
        <dbReference type="PROSITE-ProRule" id="PRU00473"/>
    </source>
</evidence>
<dbReference type="Pfam" id="PF00691">
    <property type="entry name" value="OmpA"/>
    <property type="match status" value="1"/>
</dbReference>
<keyword evidence="3" id="KW-0732">Signal</keyword>
<name>A0ABU9B244_9BACT</name>
<feature type="compositionally biased region" description="Basic and acidic residues" evidence="2">
    <location>
        <begin position="114"/>
        <end position="172"/>
    </location>
</feature>
<feature type="domain" description="OmpA-like" evidence="4">
    <location>
        <begin position="353"/>
        <end position="474"/>
    </location>
</feature>
<accession>A0ABU9B244</accession>
<dbReference type="Gene3D" id="3.30.1330.60">
    <property type="entry name" value="OmpA-like domain"/>
    <property type="match status" value="1"/>
</dbReference>
<evidence type="ECO:0000256" key="2">
    <source>
        <dbReference type="SAM" id="MobiDB-lite"/>
    </source>
</evidence>